<keyword evidence="2" id="KW-1185">Reference proteome</keyword>
<proteinExistence type="predicted"/>
<accession>A0ACC2WYQ0</accession>
<reference evidence="1" key="1">
    <citation type="submission" date="2023-04" db="EMBL/GenBank/DDBJ databases">
        <title>Draft Genome sequencing of Naganishia species isolated from polar environments using Oxford Nanopore Technology.</title>
        <authorList>
            <person name="Leo P."/>
            <person name="Venkateswaran K."/>
        </authorList>
    </citation>
    <scope>NUCLEOTIDE SEQUENCE</scope>
    <source>
        <strain evidence="1">MNA-CCFEE 5425</strain>
    </source>
</reference>
<evidence type="ECO:0000313" key="1">
    <source>
        <dbReference type="EMBL" id="KAJ9116934.1"/>
    </source>
</evidence>
<name>A0ACC2WYQ0_9TREE</name>
<dbReference type="Proteomes" id="UP001243375">
    <property type="component" value="Unassembled WGS sequence"/>
</dbReference>
<comment type="caution">
    <text evidence="1">The sequence shown here is derived from an EMBL/GenBank/DDBJ whole genome shotgun (WGS) entry which is preliminary data.</text>
</comment>
<gene>
    <name evidence="1" type="ORF">QFC22_004592</name>
</gene>
<evidence type="ECO:0000313" key="2">
    <source>
        <dbReference type="Proteomes" id="UP001243375"/>
    </source>
</evidence>
<organism evidence="1 2">
    <name type="scientific">Naganishia vaughanmartiniae</name>
    <dbReference type="NCBI Taxonomy" id="1424756"/>
    <lineage>
        <taxon>Eukaryota</taxon>
        <taxon>Fungi</taxon>
        <taxon>Dikarya</taxon>
        <taxon>Basidiomycota</taxon>
        <taxon>Agaricomycotina</taxon>
        <taxon>Tremellomycetes</taxon>
        <taxon>Filobasidiales</taxon>
        <taxon>Filobasidiaceae</taxon>
        <taxon>Naganishia</taxon>
    </lineage>
</organism>
<protein>
    <submittedName>
        <fullName evidence="1">Uncharacterized protein</fullName>
    </submittedName>
</protein>
<dbReference type="EMBL" id="JASBWU010000013">
    <property type="protein sequence ID" value="KAJ9116934.1"/>
    <property type="molecule type" value="Genomic_DNA"/>
</dbReference>
<sequence length="138" mass="15169">MTNNQEPSEAGVEKPPVEQKKTKNDAPRLSRRDRLLLAAVVRGNGSKQENESAVAVVSDEEEGSTDEAGSFNQNEERTTNSGKMQDESTCIIPDAIRTSLEWDPDDKKCTLTPRTTFVSNQFCDGEEASGNGWLCDVM</sequence>